<proteinExistence type="predicted"/>
<gene>
    <name evidence="3" type="ORF">HPO_08239</name>
</gene>
<reference evidence="3 4" key="1">
    <citation type="journal article" date="2014" name="Antonie Van Leeuwenhoek">
        <title>Hyphomonas beringensis sp. nov. and Hyphomonas chukchiensis sp. nov., isolated from surface seawater of the Bering Sea and Chukchi Sea.</title>
        <authorList>
            <person name="Li C."/>
            <person name="Lai Q."/>
            <person name="Li G."/>
            <person name="Dong C."/>
            <person name="Wang J."/>
            <person name="Liao Y."/>
            <person name="Shao Z."/>
        </authorList>
    </citation>
    <scope>NUCLEOTIDE SEQUENCE [LARGE SCALE GENOMIC DNA]</scope>
    <source>
        <strain evidence="3 4">PS728</strain>
    </source>
</reference>
<dbReference type="AlphaFoldDB" id="A0A062VLB0"/>
<comment type="caution">
    <text evidence="3">The sequence shown here is derived from an EMBL/GenBank/DDBJ whole genome shotgun (WGS) entry which is preliminary data.</text>
</comment>
<sequence length="298" mass="33865">MSSDPFTLLGLDRKTATEADIRKAYAERLKVTRPEDDRAAFMALREAFERARQEARWRAEYPADYEEDDEDAEVETGTEACSDPSGDGHSETLTEQASDTATRTAPLAPNAEDDQDADFDEEEEEYVPTDFDRRIDAAMQKLHEALISPWGPPSRADLDALFNAPDLEGIDEYRALQWQVRNYLCHATGYYAQSGNVQLPAWLTLRLFDDLDAQFGWVRQPSSHPAERHMNAWLRRVRESIEWHETPQEVRKQRELDRLLGRTPENPKGTSDGSNTWLYIGAGILLFVVLRALTGFGG</sequence>
<dbReference type="InterPro" id="IPR001623">
    <property type="entry name" value="DnaJ_domain"/>
</dbReference>
<protein>
    <submittedName>
        <fullName evidence="3">DnaJ domain-containing protein</fullName>
    </submittedName>
</protein>
<keyword evidence="4" id="KW-1185">Reference proteome</keyword>
<accession>A0A062VLB0</accession>
<dbReference type="PROSITE" id="PS50076">
    <property type="entry name" value="DNAJ_2"/>
    <property type="match status" value="1"/>
</dbReference>
<dbReference type="Proteomes" id="UP000027100">
    <property type="component" value="Unassembled WGS sequence"/>
</dbReference>
<feature type="compositionally biased region" description="Acidic residues" evidence="1">
    <location>
        <begin position="111"/>
        <end position="127"/>
    </location>
</feature>
<evidence type="ECO:0000256" key="1">
    <source>
        <dbReference type="SAM" id="MobiDB-lite"/>
    </source>
</evidence>
<dbReference type="STRING" id="1280954.HPO_08239"/>
<feature type="compositionally biased region" description="Polar residues" evidence="1">
    <location>
        <begin position="93"/>
        <end position="103"/>
    </location>
</feature>
<feature type="domain" description="J" evidence="2">
    <location>
        <begin position="4"/>
        <end position="65"/>
    </location>
</feature>
<evidence type="ECO:0000259" key="2">
    <source>
        <dbReference type="PROSITE" id="PS50076"/>
    </source>
</evidence>
<feature type="compositionally biased region" description="Acidic residues" evidence="1">
    <location>
        <begin position="63"/>
        <end position="76"/>
    </location>
</feature>
<dbReference type="PATRIC" id="fig|1280954.3.peg.1671"/>
<dbReference type="eggNOG" id="ENOG50319S7">
    <property type="taxonomic scope" value="Bacteria"/>
</dbReference>
<name>A0A062VLB0_9PROT</name>
<dbReference type="RefSeq" id="WP_035596898.1">
    <property type="nucleotide sequence ID" value="NZ_ARYM01000008.1"/>
</dbReference>
<organism evidence="3 4">
    <name type="scientific">Hyphomonas polymorpha PS728</name>
    <dbReference type="NCBI Taxonomy" id="1280954"/>
    <lineage>
        <taxon>Bacteria</taxon>
        <taxon>Pseudomonadati</taxon>
        <taxon>Pseudomonadota</taxon>
        <taxon>Alphaproteobacteria</taxon>
        <taxon>Hyphomonadales</taxon>
        <taxon>Hyphomonadaceae</taxon>
        <taxon>Hyphomonas</taxon>
    </lineage>
</organism>
<feature type="region of interest" description="Disordered" evidence="1">
    <location>
        <begin position="53"/>
        <end position="128"/>
    </location>
</feature>
<evidence type="ECO:0000313" key="3">
    <source>
        <dbReference type="EMBL" id="KCZ98874.1"/>
    </source>
</evidence>
<dbReference type="EMBL" id="ARYM01000008">
    <property type="protein sequence ID" value="KCZ98874.1"/>
    <property type="molecule type" value="Genomic_DNA"/>
</dbReference>
<dbReference type="OrthoDB" id="8094857at2"/>
<evidence type="ECO:0000313" key="4">
    <source>
        <dbReference type="Proteomes" id="UP000027100"/>
    </source>
</evidence>